<evidence type="ECO:0000256" key="1">
    <source>
        <dbReference type="SAM" id="MobiDB-lite"/>
    </source>
</evidence>
<feature type="region of interest" description="Disordered" evidence="1">
    <location>
        <begin position="195"/>
        <end position="242"/>
    </location>
</feature>
<organism evidence="2 3">
    <name type="scientific">Methylocella silvestris</name>
    <dbReference type="NCBI Taxonomy" id="199596"/>
    <lineage>
        <taxon>Bacteria</taxon>
        <taxon>Pseudomonadati</taxon>
        <taxon>Pseudomonadota</taxon>
        <taxon>Alphaproteobacteria</taxon>
        <taxon>Hyphomicrobiales</taxon>
        <taxon>Beijerinckiaceae</taxon>
        <taxon>Methylocella</taxon>
    </lineage>
</organism>
<sequence length="467" mass="46758">MRGAAPLAIGDEKFFEREADASTGAEPEHAPIMASRHNISLTARAEDHAIPFEAADPVIGGDFAEIEAALLRAARGAEPARQDAEGQTFQPIILPALRATRDHEDEPFAFASAPFSAFAMETGEGQPAAFSALGDERLLTQAPVDHFVYVDDAAVSGEAALYEEEKRSRRPLYLMAAVVIAGMAGIITSSALKRDAGSDDRSESMQTAAIAPAPTAAAEVSSATSPAPAGGAEASAPQGAAPQLASIGQVPAEAPAIDAAQAQAAVSAASLQDAAAPPAAAMGSLLAPPPYGAAHASTAAAAAPAAATVAQAPATSAPVALGEPKKVKTASVRPDGTIAKAESAAHVAAKDAGAKEAAVKTAAKDTAKPALAKSAALPPPRPAKVAAKPADAAAKIAHNDANNRQKSAAQAPDPQPVQVASAPVEPTPAPAPKANPLAFVDTAVSSISGATTKLLDWTRSATNLTHN</sequence>
<dbReference type="EMBL" id="PDZR01000009">
    <property type="protein sequence ID" value="PNG26146.1"/>
    <property type="molecule type" value="Genomic_DNA"/>
</dbReference>
<feature type="region of interest" description="Disordered" evidence="1">
    <location>
        <begin position="365"/>
        <end position="433"/>
    </location>
</feature>
<feature type="compositionally biased region" description="Low complexity" evidence="1">
    <location>
        <begin position="383"/>
        <end position="396"/>
    </location>
</feature>
<proteinExistence type="predicted"/>
<dbReference type="AlphaFoldDB" id="A0A2J7THB4"/>
<evidence type="ECO:0000313" key="2">
    <source>
        <dbReference type="EMBL" id="PNG26146.1"/>
    </source>
</evidence>
<name>A0A2J7THB4_METSI</name>
<gene>
    <name evidence="2" type="ORF">CR492_09850</name>
</gene>
<comment type="caution">
    <text evidence="2">The sequence shown here is derived from an EMBL/GenBank/DDBJ whole genome shotgun (WGS) entry which is preliminary data.</text>
</comment>
<protein>
    <submittedName>
        <fullName evidence="2">Uncharacterized protein</fullName>
    </submittedName>
</protein>
<dbReference type="Proteomes" id="UP000236286">
    <property type="component" value="Unassembled WGS sequence"/>
</dbReference>
<accession>A0A2J7THB4</accession>
<reference evidence="2 3" key="1">
    <citation type="submission" date="2017-10" db="EMBL/GenBank/DDBJ databases">
        <title>Genome announcement of Methylocella silvestris TVC from permafrost.</title>
        <authorList>
            <person name="Wang J."/>
            <person name="Geng K."/>
            <person name="Ul-Haque F."/>
            <person name="Crombie A.T."/>
            <person name="Street L.E."/>
            <person name="Wookey P.A."/>
            <person name="Murrell J.C."/>
            <person name="Pratscher J."/>
        </authorList>
    </citation>
    <scope>NUCLEOTIDE SEQUENCE [LARGE SCALE GENOMIC DNA]</scope>
    <source>
        <strain evidence="2 3">TVC</strain>
    </source>
</reference>
<evidence type="ECO:0000313" key="3">
    <source>
        <dbReference type="Proteomes" id="UP000236286"/>
    </source>
</evidence>
<feature type="compositionally biased region" description="Low complexity" evidence="1">
    <location>
        <begin position="207"/>
        <end position="242"/>
    </location>
</feature>